<dbReference type="InParanoid" id="D8LT12"/>
<protein>
    <submittedName>
        <fullName evidence="1">Uncharacterized protein</fullName>
    </submittedName>
</protein>
<organism evidence="1 2">
    <name type="scientific">Ectocarpus siliculosus</name>
    <name type="common">Brown alga</name>
    <name type="synonym">Conferva siliculosa</name>
    <dbReference type="NCBI Taxonomy" id="2880"/>
    <lineage>
        <taxon>Eukaryota</taxon>
        <taxon>Sar</taxon>
        <taxon>Stramenopiles</taxon>
        <taxon>Ochrophyta</taxon>
        <taxon>PX clade</taxon>
        <taxon>Phaeophyceae</taxon>
        <taxon>Ectocarpales</taxon>
        <taxon>Ectocarpaceae</taxon>
        <taxon>Ectocarpus</taxon>
    </lineage>
</organism>
<keyword evidence="2" id="KW-1185">Reference proteome</keyword>
<sequence>MIGGATQGRRWLSSRRCVLLIVYGVFAWPALRRSAIDSHTTRWDQHRGCLDGEEGCLCLADIC</sequence>
<proteinExistence type="predicted"/>
<accession>D8LT12</accession>
<dbReference type="EMBL" id="FN649014">
    <property type="protein sequence ID" value="CBN75342.1"/>
    <property type="molecule type" value="Genomic_DNA"/>
</dbReference>
<reference evidence="1 2" key="1">
    <citation type="journal article" date="2010" name="Nature">
        <title>The Ectocarpus genome and the independent evolution of multicellularity in brown algae.</title>
        <authorList>
            <person name="Cock J.M."/>
            <person name="Sterck L."/>
            <person name="Rouze P."/>
            <person name="Scornet D."/>
            <person name="Allen A.E."/>
            <person name="Amoutzias G."/>
            <person name="Anthouard V."/>
            <person name="Artiguenave F."/>
            <person name="Aury J.M."/>
            <person name="Badger J.H."/>
            <person name="Beszteri B."/>
            <person name="Billiau K."/>
            <person name="Bonnet E."/>
            <person name="Bothwell J.H."/>
            <person name="Bowler C."/>
            <person name="Boyen C."/>
            <person name="Brownlee C."/>
            <person name="Carrano C.J."/>
            <person name="Charrier B."/>
            <person name="Cho G.Y."/>
            <person name="Coelho S.M."/>
            <person name="Collen J."/>
            <person name="Corre E."/>
            <person name="Da Silva C."/>
            <person name="Delage L."/>
            <person name="Delaroque N."/>
            <person name="Dittami S.M."/>
            <person name="Doulbeau S."/>
            <person name="Elias M."/>
            <person name="Farnham G."/>
            <person name="Gachon C.M."/>
            <person name="Gschloessl B."/>
            <person name="Heesch S."/>
            <person name="Jabbari K."/>
            <person name="Jubin C."/>
            <person name="Kawai H."/>
            <person name="Kimura K."/>
            <person name="Kloareg B."/>
            <person name="Kupper F.C."/>
            <person name="Lang D."/>
            <person name="Le Bail A."/>
            <person name="Leblanc C."/>
            <person name="Lerouge P."/>
            <person name="Lohr M."/>
            <person name="Lopez P.J."/>
            <person name="Martens C."/>
            <person name="Maumus F."/>
            <person name="Michel G."/>
            <person name="Miranda-Saavedra D."/>
            <person name="Morales J."/>
            <person name="Moreau H."/>
            <person name="Motomura T."/>
            <person name="Nagasato C."/>
            <person name="Napoli C.A."/>
            <person name="Nelson D.R."/>
            <person name="Nyvall-Collen P."/>
            <person name="Peters A.F."/>
            <person name="Pommier C."/>
            <person name="Potin P."/>
            <person name="Poulain J."/>
            <person name="Quesneville H."/>
            <person name="Read B."/>
            <person name="Rensing S.A."/>
            <person name="Ritter A."/>
            <person name="Rousvoal S."/>
            <person name="Samanta M."/>
            <person name="Samson G."/>
            <person name="Schroeder D.C."/>
            <person name="Segurens B."/>
            <person name="Strittmatter M."/>
            <person name="Tonon T."/>
            <person name="Tregear J.W."/>
            <person name="Valentin K."/>
            <person name="von Dassow P."/>
            <person name="Yamagishi T."/>
            <person name="Van de Peer Y."/>
            <person name="Wincker P."/>
        </authorList>
    </citation>
    <scope>NUCLEOTIDE SEQUENCE [LARGE SCALE GENOMIC DNA]</scope>
    <source>
        <strain evidence="2">Ec32 / CCAP1310/4</strain>
    </source>
</reference>
<dbReference type="AlphaFoldDB" id="D8LT12"/>
<gene>
    <name evidence="1" type="ORF">Esi_0078_0086</name>
</gene>
<evidence type="ECO:0000313" key="1">
    <source>
        <dbReference type="EMBL" id="CBN75342.1"/>
    </source>
</evidence>
<dbReference type="EMBL" id="FN649731">
    <property type="protein sequence ID" value="CBN75342.1"/>
    <property type="molecule type" value="Genomic_DNA"/>
</dbReference>
<dbReference type="Proteomes" id="UP000002630">
    <property type="component" value="Linkage Group LG06"/>
</dbReference>
<evidence type="ECO:0000313" key="2">
    <source>
        <dbReference type="Proteomes" id="UP000002630"/>
    </source>
</evidence>
<name>D8LT12_ECTSI</name>